<organism evidence="11 12">
    <name type="scientific">Mycobacterium basiliense</name>
    <dbReference type="NCBI Taxonomy" id="2094119"/>
    <lineage>
        <taxon>Bacteria</taxon>
        <taxon>Bacillati</taxon>
        <taxon>Actinomycetota</taxon>
        <taxon>Actinomycetes</taxon>
        <taxon>Mycobacteriales</taxon>
        <taxon>Mycobacteriaceae</taxon>
        <taxon>Mycobacterium</taxon>
    </lineage>
</organism>
<dbReference type="Gene3D" id="1.10.357.20">
    <property type="entry name" value="SLC41 divalent cation transporters, integral membrane domain"/>
    <property type="match status" value="1"/>
</dbReference>
<dbReference type="Gene3D" id="1.25.60.10">
    <property type="entry name" value="MgtE N-terminal domain-like"/>
    <property type="match status" value="1"/>
</dbReference>
<evidence type="ECO:0000313" key="12">
    <source>
        <dbReference type="Proteomes" id="UP000269998"/>
    </source>
</evidence>
<dbReference type="InterPro" id="IPR046342">
    <property type="entry name" value="CBS_dom_sf"/>
</dbReference>
<feature type="transmembrane region" description="Helical" evidence="9">
    <location>
        <begin position="429"/>
        <end position="451"/>
    </location>
</feature>
<dbReference type="InterPro" id="IPR006669">
    <property type="entry name" value="MgtE_transporter"/>
</dbReference>
<sequence length="462" mass="49777">MSIRYPTIEQSTIDIRQVVGIGTPKAVDLWLDIVDELPDRARELASLSKAELAKLGQLLDADSGTELFESVDDNLAARALQAMEPPVAASLLDALDSDHAANILRECKSPKREALLTLLPLERAKVLRGLLSWPEDSAAAHMVPETLSVRPDMTVLDAVATVREHAAGLRSNSRTTAYVYVIDADSHLLGVVAFRALVLADPTQRVRELMAEDLVVVSPLTDKELAAQTLVSHHLMAVPVVDGDRRLLGIIAEDEALDITQEEATEDAERQGGSAPLEVPYLRASPWLLWRKRVVWLLILFVAEAYTGSVLRAFSEEMEAVIALAFFIPLLIGTGGNTGTQIATTLVRAMATGQVRFRDVPAVLMKELSTGALVGLTMALAAVIRAWTLKVGPQVTVTVAVTVAAIVVWSSLVAAVLPPVLKKLRIDPAIVSGPLIATIVDGTGLIIYFMIAHMTLTELQGL</sequence>
<keyword evidence="7 9" id="KW-0472">Membrane</keyword>
<accession>A0A3S4BCP5</accession>
<keyword evidence="9" id="KW-0479">Metal-binding</keyword>
<feature type="domain" description="CBS" evidence="10">
    <location>
        <begin position="210"/>
        <end position="266"/>
    </location>
</feature>
<dbReference type="Proteomes" id="UP000269998">
    <property type="component" value="Chromosome"/>
</dbReference>
<evidence type="ECO:0000256" key="4">
    <source>
        <dbReference type="ARBA" id="ARBA00022692"/>
    </source>
</evidence>
<evidence type="ECO:0000256" key="9">
    <source>
        <dbReference type="RuleBase" id="RU362011"/>
    </source>
</evidence>
<dbReference type="GO" id="GO:0046872">
    <property type="term" value="F:metal ion binding"/>
    <property type="evidence" value="ECO:0007669"/>
    <property type="project" value="UniProtKB-KW"/>
</dbReference>
<evidence type="ECO:0000313" key="11">
    <source>
        <dbReference type="EMBL" id="VDM87028.1"/>
    </source>
</evidence>
<dbReference type="Pfam" id="PF03448">
    <property type="entry name" value="MgtE_N"/>
    <property type="match status" value="1"/>
</dbReference>
<evidence type="ECO:0000256" key="6">
    <source>
        <dbReference type="ARBA" id="ARBA00022989"/>
    </source>
</evidence>
<comment type="similarity">
    <text evidence="2 9">Belongs to the SLC41A transporter family.</text>
</comment>
<reference evidence="12" key="1">
    <citation type="submission" date="2018-02" db="EMBL/GenBank/DDBJ databases">
        <authorList>
            <person name="Seth-Smith MB H."/>
            <person name="Seth-Smith H."/>
        </authorList>
    </citation>
    <scope>NUCLEOTIDE SEQUENCE [LARGE SCALE GENOMIC DNA]</scope>
</reference>
<dbReference type="InterPro" id="IPR006667">
    <property type="entry name" value="SLC41_membr_dom"/>
</dbReference>
<dbReference type="InterPro" id="IPR006668">
    <property type="entry name" value="Mg_transptr_MgtE_intracell_dom"/>
</dbReference>
<evidence type="ECO:0000256" key="3">
    <source>
        <dbReference type="ARBA" id="ARBA00022448"/>
    </source>
</evidence>
<dbReference type="PANTHER" id="PTHR41394">
    <property type="entry name" value="MAGNESIUM TRANSPORTER MGTE"/>
    <property type="match status" value="1"/>
</dbReference>
<feature type="transmembrane region" description="Helical" evidence="9">
    <location>
        <begin position="320"/>
        <end position="347"/>
    </location>
</feature>
<keyword evidence="6 9" id="KW-1133">Transmembrane helix</keyword>
<dbReference type="InterPro" id="IPR036739">
    <property type="entry name" value="SLC41_membr_dom_sf"/>
</dbReference>
<gene>
    <name evidence="11" type="ORF">MB901379_00561</name>
</gene>
<dbReference type="NCBIfam" id="TIGR00400">
    <property type="entry name" value="mgtE"/>
    <property type="match status" value="1"/>
</dbReference>
<dbReference type="SUPFAM" id="SSF158791">
    <property type="entry name" value="MgtE N-terminal domain-like"/>
    <property type="match status" value="1"/>
</dbReference>
<keyword evidence="4 9" id="KW-0812">Transmembrane</keyword>
<comment type="subcellular location">
    <subcellularLocation>
        <location evidence="9">Cell membrane</location>
        <topology evidence="9">Multi-pass membrane protein</topology>
    </subcellularLocation>
    <subcellularLocation>
        <location evidence="1">Membrane</location>
        <topology evidence="1">Multi-pass membrane protein</topology>
    </subcellularLocation>
</comment>
<dbReference type="KEGG" id="mbai:MB901379_00561"/>
<dbReference type="AlphaFoldDB" id="A0A3S4BCP5"/>
<evidence type="ECO:0000256" key="2">
    <source>
        <dbReference type="ARBA" id="ARBA00009749"/>
    </source>
</evidence>
<keyword evidence="5 9" id="KW-0460">Magnesium</keyword>
<feature type="transmembrane region" description="Helical" evidence="9">
    <location>
        <begin position="395"/>
        <end position="417"/>
    </location>
</feature>
<dbReference type="PANTHER" id="PTHR41394:SF8">
    <property type="entry name" value="MAGNESIUM TRANSPORTER MGTE"/>
    <property type="match status" value="1"/>
</dbReference>
<comment type="function">
    <text evidence="9">Acts as a magnesium transporter.</text>
</comment>
<dbReference type="OrthoDB" id="9790355at2"/>
<dbReference type="InterPro" id="IPR000644">
    <property type="entry name" value="CBS_dom"/>
</dbReference>
<keyword evidence="9" id="KW-1003">Cell membrane</keyword>
<feature type="transmembrane region" description="Helical" evidence="9">
    <location>
        <begin position="294"/>
        <end position="314"/>
    </location>
</feature>
<proteinExistence type="inferred from homology"/>
<dbReference type="Pfam" id="PF01769">
    <property type="entry name" value="MgtE"/>
    <property type="match status" value="1"/>
</dbReference>
<feature type="transmembrane region" description="Helical" evidence="9">
    <location>
        <begin position="368"/>
        <end position="389"/>
    </location>
</feature>
<keyword evidence="12" id="KW-1185">Reference proteome</keyword>
<comment type="subunit">
    <text evidence="9">Homodimer.</text>
</comment>
<evidence type="ECO:0000256" key="1">
    <source>
        <dbReference type="ARBA" id="ARBA00004141"/>
    </source>
</evidence>
<evidence type="ECO:0000256" key="8">
    <source>
        <dbReference type="PROSITE-ProRule" id="PRU00703"/>
    </source>
</evidence>
<evidence type="ECO:0000256" key="7">
    <source>
        <dbReference type="ARBA" id="ARBA00023136"/>
    </source>
</evidence>
<dbReference type="InterPro" id="IPR038076">
    <property type="entry name" value="MgtE_N_sf"/>
</dbReference>
<dbReference type="GO" id="GO:0015095">
    <property type="term" value="F:magnesium ion transmembrane transporter activity"/>
    <property type="evidence" value="ECO:0007669"/>
    <property type="project" value="UniProtKB-UniRule"/>
</dbReference>
<protein>
    <recommendedName>
        <fullName evidence="9">Magnesium transporter MgtE</fullName>
    </recommendedName>
</protein>
<evidence type="ECO:0000256" key="5">
    <source>
        <dbReference type="ARBA" id="ARBA00022842"/>
    </source>
</evidence>
<keyword evidence="3 9" id="KW-0813">Transport</keyword>
<name>A0A3S4BCP5_9MYCO</name>
<dbReference type="Gene3D" id="3.10.580.10">
    <property type="entry name" value="CBS-domain"/>
    <property type="match status" value="1"/>
</dbReference>
<keyword evidence="8" id="KW-0129">CBS domain</keyword>
<dbReference type="PROSITE" id="PS51371">
    <property type="entry name" value="CBS"/>
    <property type="match status" value="1"/>
</dbReference>
<dbReference type="CDD" id="cd04606">
    <property type="entry name" value="CBS_pair_Mg_transporter"/>
    <property type="match status" value="1"/>
</dbReference>
<dbReference type="SUPFAM" id="SSF161093">
    <property type="entry name" value="MgtE membrane domain-like"/>
    <property type="match status" value="1"/>
</dbReference>
<evidence type="ECO:0000259" key="10">
    <source>
        <dbReference type="PROSITE" id="PS51371"/>
    </source>
</evidence>
<dbReference type="SUPFAM" id="SSF54631">
    <property type="entry name" value="CBS-domain pair"/>
    <property type="match status" value="1"/>
</dbReference>
<dbReference type="GO" id="GO:0005886">
    <property type="term" value="C:plasma membrane"/>
    <property type="evidence" value="ECO:0007669"/>
    <property type="project" value="UniProtKB-SubCell"/>
</dbReference>
<dbReference type="SMART" id="SM00116">
    <property type="entry name" value="CBS"/>
    <property type="match status" value="2"/>
</dbReference>
<dbReference type="SMART" id="SM00924">
    <property type="entry name" value="MgtE_N"/>
    <property type="match status" value="1"/>
</dbReference>
<dbReference type="Pfam" id="PF00571">
    <property type="entry name" value="CBS"/>
    <property type="match status" value="2"/>
</dbReference>
<dbReference type="EMBL" id="LR130759">
    <property type="protein sequence ID" value="VDM87028.1"/>
    <property type="molecule type" value="Genomic_DNA"/>
</dbReference>